<keyword evidence="6" id="KW-0862">Zinc</keyword>
<evidence type="ECO:0000256" key="3">
    <source>
        <dbReference type="ARBA" id="ARBA00022670"/>
    </source>
</evidence>
<sequence length="2333" mass="262344">MAGWTPAKIAFSVIALVGILAILGISIASLVIVVQNNDKLNEKNASPTAAPNPEKVINVRPNPQVDTKDEVKRKAYEQIVSMFKQSTNFNVDPCKDFYAYTCGAFKQNMYMSFDQTDARNYKTMSDQLEDMSYFQKADLTPLWQVKQLYEVCKSVMPNWDNYTSDAKQVFKHFDQFKKVAGYDFPMLHQSTAVNNLSSVELGTMLGFLSGNLGTDTFISQSVDTNWDDPNSQKGYALYIDQSTQVYQNSYYLKVWNQTKDKYAKEITERLTILADLQQIKLDPTQLAADVQSILNLEVVLATKMSTSDAVRRQYQRSYNPYTQKTAAAQFPYVDWKSYITNILQLADADVQKAVNNDVYEFYIMEPVRLAQLMNALKEQKDPFTSRQIVNYFYFRILMANAGNMPQPKTKVDVEESRRIGIDKRRHVASRLLGAPYSSPMKFDDDEEQLKVSCAGTTMNSLMYANARLFIDKIYPDQPSRDELRKHVGNLAESILTGMQSMIDQLSWMTHYTKSGAYSKIDNLIKNIGYPDFITNDTQLAQYYAELTYPMGEKEYFTIMDNINNFNAKVNFRQLIAGPNNRYDFTGAPGTTNAWYQPERNSITFPAAILQQPFYDFNWPAAVNFGAMGVIAGHELTHGFDDQGVQWDGTGVLTTWMDAPSNASFVQMAKCVINEYSGFCPLSGNAKPCVDGSQTQGENIADNGGIHSAYRAYKNYVNLYGADPALPDSVYSAFTQDQLFFLAFAQVWCQYPPSQEALLRQILVDPHSPSEQRVFGTLQNFPAFKNAFNCPAGSRYAPETGKHCDVWVSDIKPRKAIDASSTNIGQLQKSRRPSYKNITEYYMSSIDNTVDPCEDFYAYACGSFNSTSGFSLMQLNNLDNVGYVLNEGATDYNSQAVKKSVQLYKACQNFYDGAINQTVKSGKPVKSAIDGLRTASKLPFPLVDNTGAATTIDKDQLTKALGYLATTASTLISFNIDTNWRNPHSTHAYMVYIDQPSLQTANVEYQPEPYKILREGLVKQTRDILTYVAGPSVENKNIDSAKIQKLAEQLVDFEQTLVLNYSTSDDIRRQQGRMYNLYTIKQAQAQWNLINWQDFFTLAFTNSGLKGMNWNSFVFVINEPDQLTKLFSAIQSNRDPVINANVIANYIYYRAALTQQDYTPSALSLEAKLESLLNKKLGALGNQKLGFLPRVQIEEEDLSAQPANNRLCSNIVLGDIPYGHSRLFVDMMYPGQSYQATKQGVERVIDNILVGFRSMIDQLDWMTTSTKNGAYSKIDNIVKNIGFPDFVLNNTQLDSYYEDLVFTDPTDYVQMRADIAAFSNRQQFHLLTVHDTDRRDFGGGAATVNAWYNPEFNSITFPSGILQEPFFDPDWPAPAVFGAMGLVCGHELTHGFDDEGVQWDGTGVLSTWMDASSNVSFSNMAGCVVQQYDKFCPLKDTAYNPKCLSGTQTQGENIADNGGIHAAFRAYRDFQNINGPNKRLPGALPSEFTNDQIFFLSYAQVWCEKPRPESRQFMSLLTDPHSPSKYRILGPLQNFPAFQAAFNCKKGANYAPVDHCNVWISNATTGAGSSGSRANLKPAATIKADNPKYKAYSSAANFIRTTLNNTYDPCNNFYKYACGNYPAGKKMSFNFARDNNYIKMKDQFAAYNQTGWKSTDALSKVTKFYEKCVDYRKHSTDYNKNGSYVKSNVNGLKKLTGWAFTYAGETQQTAPTFDKATFSKVLAYLSAEHALNTLVSIGVDTNPDSANPDSKEFYQLQVDQNTLGFDKTFYADKKTWEYTKKNYAIDTNNLLTNFSKLNGYQVDAATVAKNVDDLLNFEYMIARKYSTDETTRRIFRRPGLSRCTVSSTGVLSCTNSSGAAYTTKIDCIDFNVYLTTLLKDYPVILKKVQQPNYNFWILETEKIGALCPYVMDNKNFGLITNYLYFRMLMNYAAFLPMTPTTSLYADRAPVLGQKRPSKIPFDVNPADTPEAKCAHDALNVMQFANARVYYDAVVTDVNALDNVKSHVKETIMGILGSMQGMLDQLDWLSDHSKEGARKKVQDLQINIAYPELVENKTLLNAYYSALDVQDTDTYYTLNTKLTKFNQFLQFNQLMAPKVARDDFLGAPGTVNAWYQPELNSITFPAGILVEPFYNPDWPASINFGAMGVISGHELTHGFDDEGVQYNGTGQASDWMDSSSKKGFHDMAQCVINEYDNFCFNNSKVAGGKVCVNGANTQGENIADNGGIHSAFRAYRLHSNLNGPDPLLDDLVLREFNHDQLFFLSFAQVWCQNTPTEDQTYHQILVDVHSPSRERVFGTIQNFPAFRSAFNCPANSHYAPEKHCNVWVSGPNPTA</sequence>
<dbReference type="PROSITE" id="PS51885">
    <property type="entry name" value="NEPRILYSIN"/>
    <property type="match status" value="3"/>
</dbReference>
<evidence type="ECO:0000256" key="8">
    <source>
        <dbReference type="SAM" id="Phobius"/>
    </source>
</evidence>
<evidence type="ECO:0000256" key="5">
    <source>
        <dbReference type="ARBA" id="ARBA00022801"/>
    </source>
</evidence>
<dbReference type="PANTHER" id="PTHR11733:SF240">
    <property type="entry name" value="GH14155P-RELATED"/>
    <property type="match status" value="1"/>
</dbReference>
<evidence type="ECO:0000256" key="7">
    <source>
        <dbReference type="ARBA" id="ARBA00023049"/>
    </source>
</evidence>
<evidence type="ECO:0000313" key="12">
    <source>
        <dbReference type="WBParaSite" id="L893_g2833.t1"/>
    </source>
</evidence>
<keyword evidence="7" id="KW-0482">Metalloprotease</keyword>
<dbReference type="Pfam" id="PF01431">
    <property type="entry name" value="Peptidase_M13"/>
    <property type="match status" value="3"/>
</dbReference>
<feature type="domain" description="Peptidase M13 C-terminal" evidence="9">
    <location>
        <begin position="2110"/>
        <end position="2324"/>
    </location>
</feature>
<dbReference type="InterPro" id="IPR018497">
    <property type="entry name" value="Peptidase_M13_C"/>
</dbReference>
<dbReference type="Gene3D" id="3.40.390.10">
    <property type="entry name" value="Collagenase (Catalytic Domain)"/>
    <property type="match status" value="3"/>
</dbReference>
<dbReference type="GO" id="GO:0016485">
    <property type="term" value="P:protein processing"/>
    <property type="evidence" value="ECO:0007669"/>
    <property type="project" value="TreeGrafter"/>
</dbReference>
<feature type="domain" description="Peptidase M13 N-terminal" evidence="10">
    <location>
        <begin position="851"/>
        <end position="1283"/>
    </location>
</feature>
<evidence type="ECO:0000256" key="6">
    <source>
        <dbReference type="ARBA" id="ARBA00022833"/>
    </source>
</evidence>
<dbReference type="InterPro" id="IPR042089">
    <property type="entry name" value="Peptidase_M13_dom_2"/>
</dbReference>
<protein>
    <submittedName>
        <fullName evidence="12">Neprilysin</fullName>
    </submittedName>
</protein>
<keyword evidence="8" id="KW-1133">Transmembrane helix</keyword>
<dbReference type="InterPro" id="IPR000718">
    <property type="entry name" value="Peptidase_M13"/>
</dbReference>
<evidence type="ECO:0000313" key="11">
    <source>
        <dbReference type="Proteomes" id="UP000095287"/>
    </source>
</evidence>
<evidence type="ECO:0000256" key="4">
    <source>
        <dbReference type="ARBA" id="ARBA00022723"/>
    </source>
</evidence>
<feature type="domain" description="Peptidase M13 N-terminal" evidence="10">
    <location>
        <begin position="93"/>
        <end position="530"/>
    </location>
</feature>
<proteinExistence type="inferred from homology"/>
<dbReference type="GO" id="GO:0005886">
    <property type="term" value="C:plasma membrane"/>
    <property type="evidence" value="ECO:0007669"/>
    <property type="project" value="TreeGrafter"/>
</dbReference>
<dbReference type="Proteomes" id="UP000095287">
    <property type="component" value="Unplaced"/>
</dbReference>
<keyword evidence="8" id="KW-0812">Transmembrane</keyword>
<dbReference type="GO" id="GO:0046872">
    <property type="term" value="F:metal ion binding"/>
    <property type="evidence" value="ECO:0007669"/>
    <property type="project" value="UniProtKB-KW"/>
</dbReference>
<dbReference type="WBParaSite" id="L893_g2833.t1">
    <property type="protein sequence ID" value="L893_g2833.t1"/>
    <property type="gene ID" value="L893_g2833"/>
</dbReference>
<keyword evidence="5" id="KW-0378">Hydrolase</keyword>
<keyword evidence="8" id="KW-0472">Membrane</keyword>
<evidence type="ECO:0000256" key="2">
    <source>
        <dbReference type="ARBA" id="ARBA00007357"/>
    </source>
</evidence>
<dbReference type="CDD" id="cd08662">
    <property type="entry name" value="M13"/>
    <property type="match status" value="3"/>
</dbReference>
<dbReference type="PANTHER" id="PTHR11733">
    <property type="entry name" value="ZINC METALLOPROTEASE FAMILY M13 NEPRILYSIN-RELATED"/>
    <property type="match status" value="1"/>
</dbReference>
<dbReference type="PRINTS" id="PR00786">
    <property type="entry name" value="NEPRILYSIN"/>
</dbReference>
<accession>A0A1I7ZNT4</accession>
<dbReference type="GO" id="GO:0004222">
    <property type="term" value="F:metalloendopeptidase activity"/>
    <property type="evidence" value="ECO:0007669"/>
    <property type="project" value="InterPro"/>
</dbReference>
<dbReference type="InterPro" id="IPR024079">
    <property type="entry name" value="MetalloPept_cat_dom_sf"/>
</dbReference>
<feature type="domain" description="Peptidase M13 C-terminal" evidence="9">
    <location>
        <begin position="1344"/>
        <end position="1557"/>
    </location>
</feature>
<keyword evidence="11" id="KW-1185">Reference proteome</keyword>
<dbReference type="SUPFAM" id="SSF55486">
    <property type="entry name" value="Metalloproteases ('zincins'), catalytic domain"/>
    <property type="match status" value="3"/>
</dbReference>
<dbReference type="Pfam" id="PF05649">
    <property type="entry name" value="Peptidase_M13_N"/>
    <property type="match status" value="3"/>
</dbReference>
<organism evidence="11 12">
    <name type="scientific">Steinernema glaseri</name>
    <dbReference type="NCBI Taxonomy" id="37863"/>
    <lineage>
        <taxon>Eukaryota</taxon>
        <taxon>Metazoa</taxon>
        <taxon>Ecdysozoa</taxon>
        <taxon>Nematoda</taxon>
        <taxon>Chromadorea</taxon>
        <taxon>Rhabditida</taxon>
        <taxon>Tylenchina</taxon>
        <taxon>Panagrolaimomorpha</taxon>
        <taxon>Strongyloidoidea</taxon>
        <taxon>Steinernematidae</taxon>
        <taxon>Steinernema</taxon>
    </lineage>
</organism>
<keyword evidence="3" id="KW-0645">Protease</keyword>
<feature type="domain" description="Peptidase M13 N-terminal" evidence="10">
    <location>
        <begin position="1608"/>
        <end position="2049"/>
    </location>
</feature>
<dbReference type="InterPro" id="IPR008753">
    <property type="entry name" value="Peptidase_M13_N"/>
</dbReference>
<feature type="transmembrane region" description="Helical" evidence="8">
    <location>
        <begin position="9"/>
        <end position="34"/>
    </location>
</feature>
<evidence type="ECO:0000256" key="1">
    <source>
        <dbReference type="ARBA" id="ARBA00001947"/>
    </source>
</evidence>
<dbReference type="Gene3D" id="1.10.1380.10">
    <property type="entry name" value="Neutral endopeptidase , domain2"/>
    <property type="match status" value="3"/>
</dbReference>
<keyword evidence="4" id="KW-0479">Metal-binding</keyword>
<comment type="similarity">
    <text evidence="2">Belongs to the peptidase M13 family.</text>
</comment>
<feature type="domain" description="Peptidase M13 C-terminal" evidence="9">
    <location>
        <begin position="592"/>
        <end position="803"/>
    </location>
</feature>
<reference evidence="12" key="1">
    <citation type="submission" date="2016-11" db="UniProtKB">
        <authorList>
            <consortium name="WormBaseParasite"/>
        </authorList>
    </citation>
    <scope>IDENTIFICATION</scope>
</reference>
<evidence type="ECO:0000259" key="9">
    <source>
        <dbReference type="Pfam" id="PF01431"/>
    </source>
</evidence>
<name>A0A1I7ZNT4_9BILA</name>
<evidence type="ECO:0000259" key="10">
    <source>
        <dbReference type="Pfam" id="PF05649"/>
    </source>
</evidence>
<comment type="cofactor">
    <cofactor evidence="1">
        <name>Zn(2+)</name>
        <dbReference type="ChEBI" id="CHEBI:29105"/>
    </cofactor>
</comment>